<sequence length="165" mass="19546">MQYLLTELSTHIDMGFGVTADAFREAAEFLNNAEQYKKSALQQIDMPIHYLYRHSIELYLKSLIIIFHRRLKLPYGKESFDSKPKILVDNKWKELDRCHYIDSLYLYWSSLFTKNLPSLKILAPQGDWRIPPSFAKHIPLICKYDKYSTYFRYPITRNAILDSAN</sequence>
<organism evidence="1">
    <name type="scientific">marine sediment metagenome</name>
    <dbReference type="NCBI Taxonomy" id="412755"/>
    <lineage>
        <taxon>unclassified sequences</taxon>
        <taxon>metagenomes</taxon>
        <taxon>ecological metagenomes</taxon>
    </lineage>
</organism>
<comment type="caution">
    <text evidence="1">The sequence shown here is derived from an EMBL/GenBank/DDBJ whole genome shotgun (WGS) entry which is preliminary data.</text>
</comment>
<protein>
    <submittedName>
        <fullName evidence="1">Uncharacterized protein</fullName>
    </submittedName>
</protein>
<evidence type="ECO:0000313" key="1">
    <source>
        <dbReference type="EMBL" id="GAH22499.1"/>
    </source>
</evidence>
<feature type="non-terminal residue" evidence="1">
    <location>
        <position position="165"/>
    </location>
</feature>
<reference evidence="1" key="1">
    <citation type="journal article" date="2014" name="Front. Microbiol.">
        <title>High frequency of phylogenetically diverse reductive dehalogenase-homologous genes in deep subseafloor sedimentary metagenomes.</title>
        <authorList>
            <person name="Kawai M."/>
            <person name="Futagami T."/>
            <person name="Toyoda A."/>
            <person name="Takaki Y."/>
            <person name="Nishi S."/>
            <person name="Hori S."/>
            <person name="Arai W."/>
            <person name="Tsubouchi T."/>
            <person name="Morono Y."/>
            <person name="Uchiyama I."/>
            <person name="Ito T."/>
            <person name="Fujiyama A."/>
            <person name="Inagaki F."/>
            <person name="Takami H."/>
        </authorList>
    </citation>
    <scope>NUCLEOTIDE SEQUENCE</scope>
    <source>
        <strain evidence="1">Expedition CK06-06</strain>
    </source>
</reference>
<dbReference type="EMBL" id="BARU01003305">
    <property type="protein sequence ID" value="GAH22499.1"/>
    <property type="molecule type" value="Genomic_DNA"/>
</dbReference>
<proteinExistence type="predicted"/>
<accession>X1EZD4</accession>
<dbReference type="AlphaFoldDB" id="X1EZD4"/>
<gene>
    <name evidence="1" type="ORF">S03H2_07239</name>
</gene>
<name>X1EZD4_9ZZZZ</name>